<comment type="caution">
    <text evidence="2">The sequence shown here is derived from an EMBL/GenBank/DDBJ whole genome shotgun (WGS) entry which is preliminary data.</text>
</comment>
<dbReference type="PROSITE" id="PS51257">
    <property type="entry name" value="PROKAR_LIPOPROTEIN"/>
    <property type="match status" value="1"/>
</dbReference>
<dbReference type="EMBL" id="JBBUKT010000001">
    <property type="protein sequence ID" value="MEK7949760.1"/>
    <property type="molecule type" value="Genomic_DNA"/>
</dbReference>
<feature type="transmembrane region" description="Helical" evidence="1">
    <location>
        <begin position="53"/>
        <end position="81"/>
    </location>
</feature>
<feature type="transmembrane region" description="Helical" evidence="1">
    <location>
        <begin position="117"/>
        <end position="137"/>
    </location>
</feature>
<dbReference type="RefSeq" id="WP_341403178.1">
    <property type="nucleotide sequence ID" value="NZ_JBBUKT010000001.1"/>
</dbReference>
<feature type="transmembrane region" description="Helical" evidence="1">
    <location>
        <begin position="87"/>
        <end position="105"/>
    </location>
</feature>
<protein>
    <submittedName>
        <fullName evidence="2">Uncharacterized protein</fullName>
    </submittedName>
</protein>
<keyword evidence="1" id="KW-1133">Transmembrane helix</keyword>
<keyword evidence="3" id="KW-1185">Reference proteome</keyword>
<gene>
    <name evidence="2" type="ORF">WKV53_04615</name>
</gene>
<accession>A0ABU9AQW3</accession>
<evidence type="ECO:0000313" key="3">
    <source>
        <dbReference type="Proteomes" id="UP001371305"/>
    </source>
</evidence>
<name>A0ABU9AQW3_9BACT</name>
<evidence type="ECO:0000313" key="2">
    <source>
        <dbReference type="EMBL" id="MEK7949760.1"/>
    </source>
</evidence>
<proteinExistence type="predicted"/>
<evidence type="ECO:0000256" key="1">
    <source>
        <dbReference type="SAM" id="Phobius"/>
    </source>
</evidence>
<keyword evidence="1" id="KW-0472">Membrane</keyword>
<dbReference type="Proteomes" id="UP001371305">
    <property type="component" value="Unassembled WGS sequence"/>
</dbReference>
<organism evidence="2 3">
    <name type="scientific">Luteolibacter soli</name>
    <dbReference type="NCBI Taxonomy" id="3135280"/>
    <lineage>
        <taxon>Bacteria</taxon>
        <taxon>Pseudomonadati</taxon>
        <taxon>Verrucomicrobiota</taxon>
        <taxon>Verrucomicrobiia</taxon>
        <taxon>Verrucomicrobiales</taxon>
        <taxon>Verrucomicrobiaceae</taxon>
        <taxon>Luteolibacter</taxon>
    </lineage>
</organism>
<feature type="transmembrane region" description="Helical" evidence="1">
    <location>
        <begin position="20"/>
        <end position="41"/>
    </location>
</feature>
<keyword evidence="1" id="KW-0812">Transmembrane</keyword>
<sequence length="180" mass="20058">MKIDFGDVFASGIGWLVKQIFLFVASMWLGCTVGAAALVAGRLVKGWGFEGEILLYSPALLLSMWLLPNIFFLGASMYWFIRNETNTPLACGILAGVEALVCLAGRTGRFYDWLPKSVAWVTCVVLIVMMATGLWFLRQWQINRWAIELEELKAENAIRRAQLKEKFGTDSAGIDETGIL</sequence>
<reference evidence="2 3" key="1">
    <citation type="submission" date="2024-04" db="EMBL/GenBank/DDBJ databases">
        <title>Luteolibacter sp. isolated from soil.</title>
        <authorList>
            <person name="An J."/>
        </authorList>
    </citation>
    <scope>NUCLEOTIDE SEQUENCE [LARGE SCALE GENOMIC DNA]</scope>
    <source>
        <strain evidence="2 3">Y139</strain>
    </source>
</reference>